<evidence type="ECO:0000313" key="2">
    <source>
        <dbReference type="EMBL" id="KAF2152702.1"/>
    </source>
</evidence>
<organism evidence="2 3">
    <name type="scientific">Myriangium duriaei CBS 260.36</name>
    <dbReference type="NCBI Taxonomy" id="1168546"/>
    <lineage>
        <taxon>Eukaryota</taxon>
        <taxon>Fungi</taxon>
        <taxon>Dikarya</taxon>
        <taxon>Ascomycota</taxon>
        <taxon>Pezizomycotina</taxon>
        <taxon>Dothideomycetes</taxon>
        <taxon>Dothideomycetidae</taxon>
        <taxon>Myriangiales</taxon>
        <taxon>Myriangiaceae</taxon>
        <taxon>Myriangium</taxon>
    </lineage>
</organism>
<proteinExistence type="predicted"/>
<feature type="region of interest" description="Disordered" evidence="1">
    <location>
        <begin position="1"/>
        <end position="23"/>
    </location>
</feature>
<feature type="compositionally biased region" description="Low complexity" evidence="1">
    <location>
        <begin position="387"/>
        <end position="404"/>
    </location>
</feature>
<feature type="region of interest" description="Disordered" evidence="1">
    <location>
        <begin position="58"/>
        <end position="78"/>
    </location>
</feature>
<dbReference type="OrthoDB" id="3533623at2759"/>
<feature type="region of interest" description="Disordered" evidence="1">
    <location>
        <begin position="325"/>
        <end position="359"/>
    </location>
</feature>
<feature type="compositionally biased region" description="Low complexity" evidence="1">
    <location>
        <begin position="337"/>
        <end position="346"/>
    </location>
</feature>
<comment type="caution">
    <text evidence="2">The sequence shown here is derived from an EMBL/GenBank/DDBJ whole genome shotgun (WGS) entry which is preliminary data.</text>
</comment>
<dbReference type="EMBL" id="ML996086">
    <property type="protein sequence ID" value="KAF2152702.1"/>
    <property type="molecule type" value="Genomic_DNA"/>
</dbReference>
<dbReference type="Proteomes" id="UP000799439">
    <property type="component" value="Unassembled WGS sequence"/>
</dbReference>
<gene>
    <name evidence="2" type="ORF">K461DRAFT_226593</name>
</gene>
<sequence length="461" mass="51606">MLEARPVQHKRTASHESTSSSGSAHRLILEHILQYPGTYEIPLRTMYALNSVPHTTALPKLPNGKASPPQRANKLNPGDAAQKLSSSLMAELQQKPNQPNSLPPSFITSFVRKCFAPELRLVDFPQALTGLDYLKDLETRRSRELKSALERLEITLENCDIAQEVLSQRYPDAQEWYLSLADHVHKVEALYTQLYIALRRWILVNELSLQPFSKHNCVAMLNTVYPPVMATQPTPLLSLSVLKSQRDGFFKYIQAVEKNGPSILSNLIAQGKRVGEETGWPSVREILDRYLQAANHMIDECQQIVSIHDSAKIASVQDARRKADSGIDFVNDSPRKSSTSSEGSVAESERPVSRSYKSTTTLEKIAREFRHMRRTKTDVSEMITVNTTNPAPATESTTTSPTESRSLDKSLRKMRSLGSIRLGRQASRSSSVASTQLPDYDMVKLNQQRKAFEMTLMAAAV</sequence>
<evidence type="ECO:0000313" key="3">
    <source>
        <dbReference type="Proteomes" id="UP000799439"/>
    </source>
</evidence>
<feature type="region of interest" description="Disordered" evidence="1">
    <location>
        <begin position="387"/>
        <end position="410"/>
    </location>
</feature>
<dbReference type="AlphaFoldDB" id="A0A9P4J3C1"/>
<name>A0A9P4J3C1_9PEZI</name>
<keyword evidence="3" id="KW-1185">Reference proteome</keyword>
<evidence type="ECO:0000256" key="1">
    <source>
        <dbReference type="SAM" id="MobiDB-lite"/>
    </source>
</evidence>
<reference evidence="2" key="1">
    <citation type="journal article" date="2020" name="Stud. Mycol.">
        <title>101 Dothideomycetes genomes: a test case for predicting lifestyles and emergence of pathogens.</title>
        <authorList>
            <person name="Haridas S."/>
            <person name="Albert R."/>
            <person name="Binder M."/>
            <person name="Bloem J."/>
            <person name="Labutti K."/>
            <person name="Salamov A."/>
            <person name="Andreopoulos B."/>
            <person name="Baker S."/>
            <person name="Barry K."/>
            <person name="Bills G."/>
            <person name="Bluhm B."/>
            <person name="Cannon C."/>
            <person name="Castanera R."/>
            <person name="Culley D."/>
            <person name="Daum C."/>
            <person name="Ezra D."/>
            <person name="Gonzalez J."/>
            <person name="Henrissat B."/>
            <person name="Kuo A."/>
            <person name="Liang C."/>
            <person name="Lipzen A."/>
            <person name="Lutzoni F."/>
            <person name="Magnuson J."/>
            <person name="Mondo S."/>
            <person name="Nolan M."/>
            <person name="Ohm R."/>
            <person name="Pangilinan J."/>
            <person name="Park H.-J."/>
            <person name="Ramirez L."/>
            <person name="Alfaro M."/>
            <person name="Sun H."/>
            <person name="Tritt A."/>
            <person name="Yoshinaga Y."/>
            <person name="Zwiers L.-H."/>
            <person name="Turgeon B."/>
            <person name="Goodwin S."/>
            <person name="Spatafora J."/>
            <person name="Crous P."/>
            <person name="Grigoriev I."/>
        </authorList>
    </citation>
    <scope>NUCLEOTIDE SEQUENCE</scope>
    <source>
        <strain evidence="2">CBS 260.36</strain>
    </source>
</reference>
<accession>A0A9P4J3C1</accession>
<protein>
    <submittedName>
        <fullName evidence="2">Uncharacterized protein</fullName>
    </submittedName>
</protein>